<dbReference type="AlphaFoldDB" id="A0A067LRB9"/>
<dbReference type="InParanoid" id="A0A067LRB9"/>
<evidence type="ECO:0000313" key="2">
    <source>
        <dbReference type="Proteomes" id="UP000027195"/>
    </source>
</evidence>
<name>A0A067LRB9_BOTB1</name>
<evidence type="ECO:0000313" key="1">
    <source>
        <dbReference type="EMBL" id="KDQ05544.1"/>
    </source>
</evidence>
<accession>A0A067LRB9</accession>
<reference evidence="2" key="1">
    <citation type="journal article" date="2014" name="Proc. Natl. Acad. Sci. U.S.A.">
        <title>Extensive sampling of basidiomycete genomes demonstrates inadequacy of the white-rot/brown-rot paradigm for wood decay fungi.</title>
        <authorList>
            <person name="Riley R."/>
            <person name="Salamov A.A."/>
            <person name="Brown D.W."/>
            <person name="Nagy L.G."/>
            <person name="Floudas D."/>
            <person name="Held B.W."/>
            <person name="Levasseur A."/>
            <person name="Lombard V."/>
            <person name="Morin E."/>
            <person name="Otillar R."/>
            <person name="Lindquist E.A."/>
            <person name="Sun H."/>
            <person name="LaButti K.M."/>
            <person name="Schmutz J."/>
            <person name="Jabbour D."/>
            <person name="Luo H."/>
            <person name="Baker S.E."/>
            <person name="Pisabarro A.G."/>
            <person name="Walton J.D."/>
            <person name="Blanchette R.A."/>
            <person name="Henrissat B."/>
            <person name="Martin F."/>
            <person name="Cullen D."/>
            <person name="Hibbett D.S."/>
            <person name="Grigoriev I.V."/>
        </authorList>
    </citation>
    <scope>NUCLEOTIDE SEQUENCE [LARGE SCALE GENOMIC DNA]</scope>
    <source>
        <strain evidence="2">FD-172 SS1</strain>
    </source>
</reference>
<organism evidence="1 2">
    <name type="scientific">Botryobasidium botryosum (strain FD-172 SS1)</name>
    <dbReference type="NCBI Taxonomy" id="930990"/>
    <lineage>
        <taxon>Eukaryota</taxon>
        <taxon>Fungi</taxon>
        <taxon>Dikarya</taxon>
        <taxon>Basidiomycota</taxon>
        <taxon>Agaricomycotina</taxon>
        <taxon>Agaricomycetes</taxon>
        <taxon>Cantharellales</taxon>
        <taxon>Botryobasidiaceae</taxon>
        <taxon>Botryobasidium</taxon>
    </lineage>
</organism>
<proteinExistence type="predicted"/>
<dbReference type="EMBL" id="KL198265">
    <property type="protein sequence ID" value="KDQ05544.1"/>
    <property type="molecule type" value="Genomic_DNA"/>
</dbReference>
<sequence length="254" mass="28912">MSPATAITEIISHRFHPYNTRSQKQIRDLLETCTEIYNTNFNLSDQIIQEENHLGDPQGPHNSIAGDNSPLGNYSELAYPVEPYRPESPLAGYLDLSTISPDPLAIPTVTETGLTGVTHLFNSPTPRAPSLSPALYPETENQYLITDPIHRDLIDSYHRFGIYHWTIGDCVVIQLTHTQYLVFIGHIRIVVWDKDQEYIVCFKIGSDYYRIPINPERICEELEIIVNFPGVKHIPTEPLYILSAAHLGYYLTEF</sequence>
<dbReference type="HOGENOM" id="CLU_114177_0_0_1"/>
<gene>
    <name evidence="1" type="ORF">BOTBODRAFT_182466</name>
</gene>
<keyword evidence="2" id="KW-1185">Reference proteome</keyword>
<dbReference type="Proteomes" id="UP000027195">
    <property type="component" value="Unassembled WGS sequence"/>
</dbReference>
<protein>
    <submittedName>
        <fullName evidence="1">Uncharacterized protein</fullName>
    </submittedName>
</protein>